<reference evidence="1 2" key="1">
    <citation type="journal article" date="2018" name="Sci. Rep.">
        <title>Comparative genomics provides insights into the lifestyle and reveals functional heterogeneity of dark septate endophytic fungi.</title>
        <authorList>
            <person name="Knapp D.G."/>
            <person name="Nemeth J.B."/>
            <person name="Barry K."/>
            <person name="Hainaut M."/>
            <person name="Henrissat B."/>
            <person name="Johnson J."/>
            <person name="Kuo A."/>
            <person name="Lim J.H.P."/>
            <person name="Lipzen A."/>
            <person name="Nolan M."/>
            <person name="Ohm R.A."/>
            <person name="Tamas L."/>
            <person name="Grigoriev I.V."/>
            <person name="Spatafora J.W."/>
            <person name="Nagy L.G."/>
            <person name="Kovacs G.M."/>
        </authorList>
    </citation>
    <scope>NUCLEOTIDE SEQUENCE [LARGE SCALE GENOMIC DNA]</scope>
    <source>
        <strain evidence="1 2">DSE2036</strain>
    </source>
</reference>
<protein>
    <submittedName>
        <fullName evidence="1">Uncharacterized protein</fullName>
    </submittedName>
</protein>
<dbReference type="Proteomes" id="UP000244855">
    <property type="component" value="Unassembled WGS sequence"/>
</dbReference>
<dbReference type="OrthoDB" id="3687641at2759"/>
<organism evidence="1 2">
    <name type="scientific">Periconia macrospinosa</name>
    <dbReference type="NCBI Taxonomy" id="97972"/>
    <lineage>
        <taxon>Eukaryota</taxon>
        <taxon>Fungi</taxon>
        <taxon>Dikarya</taxon>
        <taxon>Ascomycota</taxon>
        <taxon>Pezizomycotina</taxon>
        <taxon>Dothideomycetes</taxon>
        <taxon>Pleosporomycetidae</taxon>
        <taxon>Pleosporales</taxon>
        <taxon>Massarineae</taxon>
        <taxon>Periconiaceae</taxon>
        <taxon>Periconia</taxon>
    </lineage>
</organism>
<evidence type="ECO:0000313" key="2">
    <source>
        <dbReference type="Proteomes" id="UP000244855"/>
    </source>
</evidence>
<name>A0A2V1D116_9PLEO</name>
<dbReference type="AlphaFoldDB" id="A0A2V1D116"/>
<keyword evidence="2" id="KW-1185">Reference proteome</keyword>
<accession>A0A2V1D116</accession>
<gene>
    <name evidence="1" type="ORF">DM02DRAFT_664128</name>
</gene>
<proteinExistence type="predicted"/>
<sequence>MTGYKVSQEIIRFHSRLKEFTVNYTSSDRAMEVRHRWEELLPRGGGTVRIDEHDKYEYLGEPIRDQDEDRGPLY</sequence>
<evidence type="ECO:0000313" key="1">
    <source>
        <dbReference type="EMBL" id="PVH91309.1"/>
    </source>
</evidence>
<dbReference type="EMBL" id="KZ805898">
    <property type="protein sequence ID" value="PVH91309.1"/>
    <property type="molecule type" value="Genomic_DNA"/>
</dbReference>